<dbReference type="InterPro" id="IPR056737">
    <property type="entry name" value="Beta-prop_ATRN-MKLN-like"/>
</dbReference>
<dbReference type="SUPFAM" id="SSF56112">
    <property type="entry name" value="Protein kinase-like (PK-like)"/>
    <property type="match status" value="1"/>
</dbReference>
<comment type="caution">
    <text evidence="11">The sequence shown here is derived from an EMBL/GenBank/DDBJ whole genome shotgun (WGS) entry which is preliminary data.</text>
</comment>
<dbReference type="GO" id="GO:0004674">
    <property type="term" value="F:protein serine/threonine kinase activity"/>
    <property type="evidence" value="ECO:0007669"/>
    <property type="project" value="UniProtKB-KW"/>
</dbReference>
<evidence type="ECO:0000256" key="9">
    <source>
        <dbReference type="SAM" id="Phobius"/>
    </source>
</evidence>
<dbReference type="Gene3D" id="3.30.200.20">
    <property type="entry name" value="Phosphorylase Kinase, domain 1"/>
    <property type="match status" value="1"/>
</dbReference>
<dbReference type="PROSITE" id="PS50011">
    <property type="entry name" value="PROTEIN_KINASE_DOM"/>
    <property type="match status" value="1"/>
</dbReference>
<evidence type="ECO:0000313" key="11">
    <source>
        <dbReference type="EMBL" id="EFH90519.1"/>
    </source>
</evidence>
<keyword evidence="1" id="KW-0880">Kelch repeat</keyword>
<dbReference type="eggNOG" id="COG0515">
    <property type="taxonomic scope" value="Bacteria"/>
</dbReference>
<keyword evidence="6 7" id="KW-0067">ATP-binding</keyword>
<keyword evidence="4 7" id="KW-0547">Nucleotide-binding</keyword>
<dbReference type="EMBL" id="ADVG01000001">
    <property type="protein sequence ID" value="EFH90519.1"/>
    <property type="molecule type" value="Genomic_DNA"/>
</dbReference>
<evidence type="ECO:0000259" key="10">
    <source>
        <dbReference type="PROSITE" id="PS50011"/>
    </source>
</evidence>
<dbReference type="GO" id="GO:0005524">
    <property type="term" value="F:ATP binding"/>
    <property type="evidence" value="ECO:0007669"/>
    <property type="project" value="UniProtKB-UniRule"/>
</dbReference>
<evidence type="ECO:0000313" key="12">
    <source>
        <dbReference type="Proteomes" id="UP000004508"/>
    </source>
</evidence>
<dbReference type="InterPro" id="IPR011009">
    <property type="entry name" value="Kinase-like_dom_sf"/>
</dbReference>
<dbReference type="CDD" id="cd14014">
    <property type="entry name" value="STKc_PknB_like"/>
    <property type="match status" value="1"/>
</dbReference>
<feature type="region of interest" description="Disordered" evidence="8">
    <location>
        <begin position="388"/>
        <end position="431"/>
    </location>
</feature>
<feature type="region of interest" description="Disordered" evidence="8">
    <location>
        <begin position="217"/>
        <end position="237"/>
    </location>
</feature>
<dbReference type="PROSITE" id="PS00108">
    <property type="entry name" value="PROTEIN_KINASE_ST"/>
    <property type="match status" value="1"/>
</dbReference>
<dbReference type="Pfam" id="PF00069">
    <property type="entry name" value="Pkinase"/>
    <property type="match status" value="1"/>
</dbReference>
<dbReference type="InterPro" id="IPR015915">
    <property type="entry name" value="Kelch-typ_b-propeller"/>
</dbReference>
<organism evidence="11 12">
    <name type="scientific">Ktedonobacter racemifer DSM 44963</name>
    <dbReference type="NCBI Taxonomy" id="485913"/>
    <lineage>
        <taxon>Bacteria</taxon>
        <taxon>Bacillati</taxon>
        <taxon>Chloroflexota</taxon>
        <taxon>Ktedonobacteria</taxon>
        <taxon>Ktedonobacterales</taxon>
        <taxon>Ktedonobacteraceae</taxon>
        <taxon>Ktedonobacter</taxon>
    </lineage>
</organism>
<evidence type="ECO:0000256" key="2">
    <source>
        <dbReference type="ARBA" id="ARBA00022679"/>
    </source>
</evidence>
<dbReference type="SUPFAM" id="SSF117281">
    <property type="entry name" value="Kelch motif"/>
    <property type="match status" value="1"/>
</dbReference>
<keyword evidence="9" id="KW-0812">Transmembrane</keyword>
<feature type="binding site" evidence="7">
    <location>
        <position position="55"/>
    </location>
    <ligand>
        <name>ATP</name>
        <dbReference type="ChEBI" id="CHEBI:30616"/>
    </ligand>
</feature>
<feature type="compositionally biased region" description="Basic residues" evidence="8">
    <location>
        <begin position="388"/>
        <end position="397"/>
    </location>
</feature>
<evidence type="ECO:0000256" key="6">
    <source>
        <dbReference type="ARBA" id="ARBA00022840"/>
    </source>
</evidence>
<keyword evidence="9" id="KW-0472">Membrane</keyword>
<dbReference type="PROSITE" id="PS00107">
    <property type="entry name" value="PROTEIN_KINASE_ATP"/>
    <property type="match status" value="1"/>
</dbReference>
<feature type="compositionally biased region" description="Polar residues" evidence="8">
    <location>
        <begin position="835"/>
        <end position="861"/>
    </location>
</feature>
<name>D6TFN6_KTERA</name>
<evidence type="ECO:0000256" key="7">
    <source>
        <dbReference type="PROSITE-ProRule" id="PRU10141"/>
    </source>
</evidence>
<dbReference type="AlphaFoldDB" id="D6TFN6"/>
<feature type="domain" description="Protein kinase" evidence="10">
    <location>
        <begin position="26"/>
        <end position="310"/>
    </location>
</feature>
<protein>
    <submittedName>
        <fullName evidence="11">Serine/threonine protein kinase</fullName>
    </submittedName>
</protein>
<dbReference type="OrthoDB" id="140599at2"/>
<proteinExistence type="predicted"/>
<dbReference type="Proteomes" id="UP000004508">
    <property type="component" value="Unassembled WGS sequence"/>
</dbReference>
<dbReference type="PANTHER" id="PTHR43289">
    <property type="entry name" value="MITOGEN-ACTIVATED PROTEIN KINASE KINASE KINASE 20-RELATED"/>
    <property type="match status" value="1"/>
</dbReference>
<accession>D6TFN6</accession>
<dbReference type="Gene3D" id="2.120.10.80">
    <property type="entry name" value="Kelch-type beta propeller"/>
    <property type="match status" value="2"/>
</dbReference>
<dbReference type="Gene3D" id="1.10.510.10">
    <property type="entry name" value="Transferase(Phosphotransferase) domain 1"/>
    <property type="match status" value="1"/>
</dbReference>
<keyword evidence="5 11" id="KW-0418">Kinase</keyword>
<evidence type="ECO:0000256" key="8">
    <source>
        <dbReference type="SAM" id="MobiDB-lite"/>
    </source>
</evidence>
<evidence type="ECO:0000256" key="1">
    <source>
        <dbReference type="ARBA" id="ARBA00022441"/>
    </source>
</evidence>
<keyword evidence="9" id="KW-1133">Transmembrane helix</keyword>
<keyword evidence="2" id="KW-0808">Transferase</keyword>
<dbReference type="InterPro" id="IPR008271">
    <property type="entry name" value="Ser/Thr_kinase_AS"/>
</dbReference>
<dbReference type="PANTHER" id="PTHR43289:SF34">
    <property type="entry name" value="SERINE_THREONINE-PROTEIN KINASE YBDM-RELATED"/>
    <property type="match status" value="1"/>
</dbReference>
<dbReference type="SMART" id="SM00220">
    <property type="entry name" value="S_TKc"/>
    <property type="match status" value="1"/>
</dbReference>
<keyword evidence="12" id="KW-1185">Reference proteome</keyword>
<gene>
    <name evidence="11" type="ORF">Krac_12142</name>
</gene>
<keyword evidence="11" id="KW-0723">Serine/threonine-protein kinase</keyword>
<feature type="compositionally biased region" description="Pro residues" evidence="8">
    <location>
        <begin position="402"/>
        <end position="423"/>
    </location>
</feature>
<sequence>MPGNMQQPTHSQASDSSITYLHNGDYQVQRILGRGGMGKVLLATHTRLGTPFAIKQALADSPLAESAVAELEQILHPDDMITADPHSAPPGRFPVSGGEHTDRFTREALLLLRLQHPAIPTLYDYFHEHGSWHLVMDYVPGISLNNYLSQHAPLPPLEALNYATQLCDVLAYLHQQQLPVIYRDLKPSNIMLMPNGMLMLIDYGIARYYKEGQSTDTTGFGSPGYASPEQYNGGSQTDGRSDLFSLGVILHEMLTGQRVAPSALMKDEPRPIQTRVSSALQGLVNLATRPDPAQRYQNASLFAQALERVYAIEERAAYEERLSHLHAFPTPSPSLQAARKEDQAADLHQDLNAGDNFASSLVPLSLSSVRPSPAFLAQILDGRRQTRQHLQRLRRQDRHPTPRPYSPPTPTPQPRNMPTPRPVLRPTSSTATNGIPAALAVNASAKQTRSETRTLTLLMFALLLLLLISASVAYFYGTPFLLSQAGSPGDNPNPPGAESLDIGHIASWHQLASPPVPVADNASMFAQVQGHSYVYMTGGYRGPKQNPKYDRHLYRYDISSGRWEQAPTTNGTFPGMLNNAIAHDTYGNLLFANGYSTDTYSVSSALYQYRLADGSLNKIIPNQDIPLGFGLSMLTDQQGDVYLTQGFSKAGAGQTVAGTGWYRYTPHTGQWQALAPLPQGLGYVMLALTSQNQILLLGGASDAAQAHPSNAIYRYDSAHNAWHKEQATLPTPLSGSSSCAPSSDQLVMLGGFDATHNSSLAHSWLLDLKTLHASALPDIPNGGSLLGTATCDTQGHFYLLRGTRDPGIPTADFMQLTLTLPHAAQPQSVPPTPAPVQNTPTLAPGQNTPTEGTNSKESIGK</sequence>
<dbReference type="STRING" id="485913.Krac_12142"/>
<feature type="transmembrane region" description="Helical" evidence="9">
    <location>
        <begin position="455"/>
        <end position="477"/>
    </location>
</feature>
<reference evidence="11 12" key="1">
    <citation type="journal article" date="2011" name="Stand. Genomic Sci.">
        <title>Non-contiguous finished genome sequence and contextual data of the filamentous soil bacterium Ktedonobacter racemifer type strain (SOSP1-21).</title>
        <authorList>
            <person name="Chang Y.J."/>
            <person name="Land M."/>
            <person name="Hauser L."/>
            <person name="Chertkov O."/>
            <person name="Del Rio T.G."/>
            <person name="Nolan M."/>
            <person name="Copeland A."/>
            <person name="Tice H."/>
            <person name="Cheng J.F."/>
            <person name="Lucas S."/>
            <person name="Han C."/>
            <person name="Goodwin L."/>
            <person name="Pitluck S."/>
            <person name="Ivanova N."/>
            <person name="Ovchinikova G."/>
            <person name="Pati A."/>
            <person name="Chen A."/>
            <person name="Palaniappan K."/>
            <person name="Mavromatis K."/>
            <person name="Liolios K."/>
            <person name="Brettin T."/>
            <person name="Fiebig A."/>
            <person name="Rohde M."/>
            <person name="Abt B."/>
            <person name="Goker M."/>
            <person name="Detter J.C."/>
            <person name="Woyke T."/>
            <person name="Bristow J."/>
            <person name="Eisen J.A."/>
            <person name="Markowitz V."/>
            <person name="Hugenholtz P."/>
            <person name="Kyrpides N.C."/>
            <person name="Klenk H.P."/>
            <person name="Lapidus A."/>
        </authorList>
    </citation>
    <scope>NUCLEOTIDE SEQUENCE [LARGE SCALE GENOMIC DNA]</scope>
    <source>
        <strain evidence="12">DSM 44963</strain>
    </source>
</reference>
<dbReference type="InterPro" id="IPR017441">
    <property type="entry name" value="Protein_kinase_ATP_BS"/>
</dbReference>
<dbReference type="Pfam" id="PF24981">
    <property type="entry name" value="Beta-prop_ATRN-LZTR1"/>
    <property type="match status" value="1"/>
</dbReference>
<evidence type="ECO:0000256" key="4">
    <source>
        <dbReference type="ARBA" id="ARBA00022741"/>
    </source>
</evidence>
<evidence type="ECO:0000256" key="5">
    <source>
        <dbReference type="ARBA" id="ARBA00022777"/>
    </source>
</evidence>
<evidence type="ECO:0000256" key="3">
    <source>
        <dbReference type="ARBA" id="ARBA00022737"/>
    </source>
</evidence>
<dbReference type="InterPro" id="IPR000719">
    <property type="entry name" value="Prot_kinase_dom"/>
</dbReference>
<keyword evidence="3" id="KW-0677">Repeat</keyword>
<dbReference type="InParanoid" id="D6TFN6"/>
<feature type="region of interest" description="Disordered" evidence="8">
    <location>
        <begin position="824"/>
        <end position="861"/>
    </location>
</feature>
<dbReference type="RefSeq" id="WP_007907972.1">
    <property type="nucleotide sequence ID" value="NZ_ADVG01000001.1"/>
</dbReference>